<dbReference type="Pfam" id="PF13662">
    <property type="entry name" value="Toprim_4"/>
    <property type="match status" value="1"/>
</dbReference>
<evidence type="ECO:0000256" key="4">
    <source>
        <dbReference type="ARBA" id="ARBA00022695"/>
    </source>
</evidence>
<keyword evidence="7 12" id="KW-0863">Zinc-finger</keyword>
<keyword evidence="1 12" id="KW-0240">DNA-directed RNA polymerase</keyword>
<dbReference type="InterPro" id="IPR036977">
    <property type="entry name" value="DNA_primase_Znf_CHC2"/>
</dbReference>
<dbReference type="InterPro" id="IPR013264">
    <property type="entry name" value="DNAG_N"/>
</dbReference>
<dbReference type="NCBIfam" id="TIGR01391">
    <property type="entry name" value="dnaG"/>
    <property type="match status" value="1"/>
</dbReference>
<evidence type="ECO:0000256" key="8">
    <source>
        <dbReference type="ARBA" id="ARBA00022833"/>
    </source>
</evidence>
<evidence type="ECO:0000259" key="15">
    <source>
        <dbReference type="PROSITE" id="PS50880"/>
    </source>
</evidence>
<dbReference type="AlphaFoldDB" id="A0A2K8NUZ2"/>
<comment type="cofactor">
    <cofactor evidence="12 13 14">
        <name>Zn(2+)</name>
        <dbReference type="ChEBI" id="CHEBI:29105"/>
    </cofactor>
    <text evidence="12 13 14">Binds 1 zinc ion per monomer.</text>
</comment>
<keyword evidence="9" id="KW-0460">Magnesium</keyword>
<name>A0A2K8NUZ2_9MOLU</name>
<evidence type="ECO:0000256" key="7">
    <source>
        <dbReference type="ARBA" id="ARBA00022771"/>
    </source>
</evidence>
<organism evidence="16 17">
    <name type="scientific">Williamsoniiplasma luminosum</name>
    <dbReference type="NCBI Taxonomy" id="214888"/>
    <lineage>
        <taxon>Bacteria</taxon>
        <taxon>Bacillati</taxon>
        <taxon>Mycoplasmatota</taxon>
        <taxon>Mollicutes</taxon>
        <taxon>Entomoplasmatales</taxon>
        <taxon>Williamsoniiplasma</taxon>
    </lineage>
</organism>
<evidence type="ECO:0000256" key="9">
    <source>
        <dbReference type="ARBA" id="ARBA00022842"/>
    </source>
</evidence>
<feature type="zinc finger region" description="CHC2-type" evidence="12 14">
    <location>
        <begin position="39"/>
        <end position="63"/>
    </location>
</feature>
<dbReference type="OrthoDB" id="9803773at2"/>
<dbReference type="Gene3D" id="3.90.580.10">
    <property type="entry name" value="Zinc finger, CHC2-type domain"/>
    <property type="match status" value="1"/>
</dbReference>
<comment type="domain">
    <text evidence="12">Contains an N-terminal zinc-binding domain, a central core domain that contains the primase activity, and a C-terminal DnaB-binding domain.</text>
</comment>
<dbReference type="InterPro" id="IPR034151">
    <property type="entry name" value="TOPRIM_DnaG_bac"/>
</dbReference>
<keyword evidence="10 12" id="KW-0238">DNA-binding</keyword>
<dbReference type="GO" id="GO:1990077">
    <property type="term" value="C:primosome complex"/>
    <property type="evidence" value="ECO:0007669"/>
    <property type="project" value="UniProtKB-KW"/>
</dbReference>
<evidence type="ECO:0000256" key="3">
    <source>
        <dbReference type="ARBA" id="ARBA00022679"/>
    </source>
</evidence>
<evidence type="ECO:0000313" key="17">
    <source>
        <dbReference type="Proteomes" id="UP000232063"/>
    </source>
</evidence>
<dbReference type="Pfam" id="PF08275">
    <property type="entry name" value="DNAG_N"/>
    <property type="match status" value="1"/>
</dbReference>
<gene>
    <name evidence="12 16" type="primary">dnaG</name>
    <name evidence="16" type="ORF">ELUMI_v1c06440</name>
</gene>
<dbReference type="PANTHER" id="PTHR30313">
    <property type="entry name" value="DNA PRIMASE"/>
    <property type="match status" value="1"/>
</dbReference>
<evidence type="ECO:0000256" key="11">
    <source>
        <dbReference type="ARBA" id="ARBA00023163"/>
    </source>
</evidence>
<dbReference type="GO" id="GO:0000428">
    <property type="term" value="C:DNA-directed RNA polymerase complex"/>
    <property type="evidence" value="ECO:0007669"/>
    <property type="project" value="UniProtKB-KW"/>
</dbReference>
<dbReference type="InterPro" id="IPR006171">
    <property type="entry name" value="TOPRIM_dom"/>
</dbReference>
<keyword evidence="11 12" id="KW-0804">Transcription</keyword>
<dbReference type="Proteomes" id="UP000232063">
    <property type="component" value="Chromosome"/>
</dbReference>
<dbReference type="PANTHER" id="PTHR30313:SF2">
    <property type="entry name" value="DNA PRIMASE"/>
    <property type="match status" value="1"/>
</dbReference>
<dbReference type="HAMAP" id="MF_00974">
    <property type="entry name" value="DNA_primase_DnaG"/>
    <property type="match status" value="1"/>
</dbReference>
<keyword evidence="4 12" id="KW-0548">Nucleotidyltransferase</keyword>
<dbReference type="EMBL" id="CP024963">
    <property type="protein sequence ID" value="ATZ17366.1"/>
    <property type="molecule type" value="Genomic_DNA"/>
</dbReference>
<dbReference type="Gene3D" id="3.90.980.10">
    <property type="entry name" value="DNA primase, catalytic core, N-terminal domain"/>
    <property type="match status" value="1"/>
</dbReference>
<sequence>MTNISKEKIDEILNKADIVSIISVYVSTHKKGRNFWAVCPFHNDSEPSMSISPEKKIYKCFSCGASGNAIDFVKNFKRVDFITSLIEVAKNAGINLDEIKNSEQRSKHTSQQEKIFEINEQAMNLFKTIIYSIEGVKAMEYLQKRNISKSEIEYWDIGFAAKNIKLYDKLIEKGYEQKQLLAAELITLKDGKVYDYFFDRIIFPIKNEDDKIIGFSARTMEEITPKYVNSRETIVFKKSELAYNINNVLKIINMKKELIVLEGFMDVIALKRIGIENSIALMGTSLSEFHLKLFKKLKSKIILFLDGDGPGVQATLKIAKKLLQQNIKVTIVNNDTKYDPDELINQGKQEILKIMIEKSIHPIKFVIEKLYQENDVSNPDWLKKYLNETFEFIQMSNDLIVNETFLNELAKITNMNIDVIKKYYDAFTNNHHFNTGYQNDEVSKQVVISTPTKKDNLKPKSKNGEAIAENKILVNLLNTNEFLETISNKIDLIGNVDMRLVIEEVIKKYKNHQYAGHDLKKILKLIEESNLDSSIALMDIVTTPLNNIEFTQKSLDDSFLTLEIFKKIKERDELDIRLKEAKDFQIKKSYAKMKDALTKEIMKLEKIRGNK</sequence>
<dbReference type="GO" id="GO:0003899">
    <property type="term" value="F:DNA-directed RNA polymerase activity"/>
    <property type="evidence" value="ECO:0007669"/>
    <property type="project" value="UniProtKB-UniRule"/>
</dbReference>
<dbReference type="InterPro" id="IPR050219">
    <property type="entry name" value="DnaG_primase"/>
</dbReference>
<evidence type="ECO:0000256" key="5">
    <source>
        <dbReference type="ARBA" id="ARBA00022705"/>
    </source>
</evidence>
<keyword evidence="5 12" id="KW-0235">DNA replication</keyword>
<keyword evidence="17" id="KW-1185">Reference proteome</keyword>
<comment type="catalytic activity">
    <reaction evidence="12">
        <text>ssDNA + n NTP = ssDNA/pppN(pN)n-1 hybrid + (n-1) diphosphate.</text>
        <dbReference type="EC" id="2.7.7.101"/>
    </reaction>
</comment>
<proteinExistence type="inferred from homology"/>
<comment type="subunit">
    <text evidence="12">Monomer. Interacts with DnaB.</text>
</comment>
<dbReference type="CDD" id="cd03364">
    <property type="entry name" value="TOPRIM_DnaG_primases"/>
    <property type="match status" value="1"/>
</dbReference>
<protein>
    <recommendedName>
        <fullName evidence="12 13">DNA primase</fullName>
        <ecNumber evidence="12">2.7.7.101</ecNumber>
    </recommendedName>
</protein>
<dbReference type="GO" id="GO:0003677">
    <property type="term" value="F:DNA binding"/>
    <property type="evidence" value="ECO:0007669"/>
    <property type="project" value="UniProtKB-KW"/>
</dbReference>
<evidence type="ECO:0000256" key="14">
    <source>
        <dbReference type="PIRSR" id="PIRSR002811-1"/>
    </source>
</evidence>
<dbReference type="SMART" id="SM00493">
    <property type="entry name" value="TOPRIM"/>
    <property type="match status" value="1"/>
</dbReference>
<dbReference type="SMART" id="SM00400">
    <property type="entry name" value="ZnF_CHCC"/>
    <property type="match status" value="1"/>
</dbReference>
<evidence type="ECO:0000256" key="6">
    <source>
        <dbReference type="ARBA" id="ARBA00022723"/>
    </source>
</evidence>
<keyword evidence="8 12" id="KW-0862">Zinc</keyword>
<dbReference type="InterPro" id="IPR037068">
    <property type="entry name" value="DNA_primase_core_N_sf"/>
</dbReference>
<dbReference type="PROSITE" id="PS50880">
    <property type="entry name" value="TOPRIM"/>
    <property type="match status" value="1"/>
</dbReference>
<comment type="function">
    <text evidence="12 13">RNA polymerase that catalyzes the synthesis of short RNA molecules used as primers for DNA polymerase during DNA replication.</text>
</comment>
<dbReference type="SUPFAM" id="SSF57783">
    <property type="entry name" value="Zinc beta-ribbon"/>
    <property type="match status" value="1"/>
</dbReference>
<evidence type="ECO:0000313" key="16">
    <source>
        <dbReference type="EMBL" id="ATZ17366.1"/>
    </source>
</evidence>
<evidence type="ECO:0000256" key="2">
    <source>
        <dbReference type="ARBA" id="ARBA00022515"/>
    </source>
</evidence>
<dbReference type="GO" id="GO:0008270">
    <property type="term" value="F:zinc ion binding"/>
    <property type="evidence" value="ECO:0007669"/>
    <property type="project" value="UniProtKB-UniRule"/>
</dbReference>
<dbReference type="InterPro" id="IPR002694">
    <property type="entry name" value="Znf_CHC2"/>
</dbReference>
<accession>A0A2K8NUZ2</accession>
<keyword evidence="2 12" id="KW-0639">Primosome</keyword>
<dbReference type="SUPFAM" id="SSF56731">
    <property type="entry name" value="DNA primase core"/>
    <property type="match status" value="1"/>
</dbReference>
<dbReference type="InterPro" id="IPR006295">
    <property type="entry name" value="DNA_primase_DnaG"/>
</dbReference>
<dbReference type="GO" id="GO:0006269">
    <property type="term" value="P:DNA replication, synthesis of primer"/>
    <property type="evidence" value="ECO:0007669"/>
    <property type="project" value="UniProtKB-UniRule"/>
</dbReference>
<evidence type="ECO:0000256" key="12">
    <source>
        <dbReference type="HAMAP-Rule" id="MF_00974"/>
    </source>
</evidence>
<dbReference type="Pfam" id="PF01807">
    <property type="entry name" value="Zn_ribbon_DnaG"/>
    <property type="match status" value="1"/>
</dbReference>
<dbReference type="RefSeq" id="WP_025734184.1">
    <property type="nucleotide sequence ID" value="NZ_CP024963.1"/>
</dbReference>
<evidence type="ECO:0000256" key="1">
    <source>
        <dbReference type="ARBA" id="ARBA00022478"/>
    </source>
</evidence>
<feature type="domain" description="Toprim" evidence="15">
    <location>
        <begin position="256"/>
        <end position="337"/>
    </location>
</feature>
<dbReference type="PIRSF" id="PIRSF002811">
    <property type="entry name" value="DnaG"/>
    <property type="match status" value="1"/>
</dbReference>
<keyword evidence="6 12" id="KW-0479">Metal-binding</keyword>
<keyword evidence="3 12" id="KW-0808">Transferase</keyword>
<dbReference type="FunFam" id="3.90.580.10:FF:000001">
    <property type="entry name" value="DNA primase"/>
    <property type="match status" value="1"/>
</dbReference>
<dbReference type="Gene3D" id="3.40.1360.10">
    <property type="match status" value="1"/>
</dbReference>
<comment type="similarity">
    <text evidence="12 13">Belongs to the DnaG primase family.</text>
</comment>
<dbReference type="GO" id="GO:0005737">
    <property type="term" value="C:cytoplasm"/>
    <property type="evidence" value="ECO:0007669"/>
    <property type="project" value="TreeGrafter"/>
</dbReference>
<reference evidence="16 17" key="1">
    <citation type="submission" date="2017-11" db="EMBL/GenBank/DDBJ databases">
        <title>Genome sequence of Entomoplasma luminosum PIMN-1 (ATCC 49195).</title>
        <authorList>
            <person name="Lo W.-S."/>
            <person name="Gasparich G.E."/>
            <person name="Kuo C.-H."/>
        </authorList>
    </citation>
    <scope>NUCLEOTIDE SEQUENCE [LARGE SCALE GENOMIC DNA]</scope>
    <source>
        <strain evidence="16 17">PIMN-1</strain>
    </source>
</reference>
<evidence type="ECO:0000256" key="13">
    <source>
        <dbReference type="PIRNR" id="PIRNR002811"/>
    </source>
</evidence>
<dbReference type="EC" id="2.7.7.101" evidence="12"/>
<dbReference type="InterPro" id="IPR030846">
    <property type="entry name" value="DnaG_bac"/>
</dbReference>
<dbReference type="KEGG" id="elj:ELUMI_v1c06440"/>
<evidence type="ECO:0000256" key="10">
    <source>
        <dbReference type="ARBA" id="ARBA00023125"/>
    </source>
</evidence>